<dbReference type="EMBL" id="JBBDGN010000001">
    <property type="protein sequence ID" value="MEJ1090426.1"/>
    <property type="molecule type" value="Genomic_DNA"/>
</dbReference>
<evidence type="ECO:0000313" key="2">
    <source>
        <dbReference type="EMBL" id="MEJ1090426.1"/>
    </source>
</evidence>
<reference evidence="2 3" key="1">
    <citation type="submission" date="2024-02" db="EMBL/GenBank/DDBJ databases">
        <authorList>
            <person name="Saticioglu I.B."/>
        </authorList>
    </citation>
    <scope>NUCLEOTIDE SEQUENCE [LARGE SCALE GENOMIC DNA]</scope>
    <source>
        <strain evidence="2 3">Mu-43</strain>
    </source>
</reference>
<name>A0ABU8LGG2_9MICO</name>
<dbReference type="PANTHER" id="PTHR42923">
    <property type="entry name" value="PROTOPORPHYRINOGEN OXIDASE"/>
    <property type="match status" value="1"/>
</dbReference>
<accession>A0ABU8LGG2</accession>
<dbReference type="Gene3D" id="3.90.660.20">
    <property type="entry name" value="Protoporphyrinogen oxidase, mitochondrial, domain 2"/>
    <property type="match status" value="1"/>
</dbReference>
<dbReference type="Gene3D" id="1.10.3110.10">
    <property type="entry name" value="protoporphyrinogen ix oxidase, domain 3"/>
    <property type="match status" value="1"/>
</dbReference>
<protein>
    <submittedName>
        <fullName evidence="2">FAD-dependent oxidoreductase</fullName>
    </submittedName>
</protein>
<dbReference type="InterPro" id="IPR002937">
    <property type="entry name" value="Amino_oxidase"/>
</dbReference>
<proteinExistence type="predicted"/>
<evidence type="ECO:0000313" key="3">
    <source>
        <dbReference type="Proteomes" id="UP001366085"/>
    </source>
</evidence>
<dbReference type="InterPro" id="IPR036188">
    <property type="entry name" value="FAD/NAD-bd_sf"/>
</dbReference>
<dbReference type="SUPFAM" id="SSF54373">
    <property type="entry name" value="FAD-linked reductases, C-terminal domain"/>
    <property type="match status" value="1"/>
</dbReference>
<gene>
    <name evidence="2" type="ORF">WDU93_01875</name>
</gene>
<dbReference type="InterPro" id="IPR050464">
    <property type="entry name" value="Zeta_carotene_desat/Oxidored"/>
</dbReference>
<dbReference type="PANTHER" id="PTHR42923:SF3">
    <property type="entry name" value="PROTOPORPHYRINOGEN OXIDASE"/>
    <property type="match status" value="1"/>
</dbReference>
<sequence length="496" mass="50563">MIEPPADLAARAARQRVIVIGGGIGGLVAARECAKVGMPVTLLEAGDELGGSIRTVELDGIRVDAGAESFATRGGHVRELIDALGVGDAVVSPAGGGAWLTGIPGTPDAPLPVGGILGIPANPFQPDVRRIIGWSGAWRAYLDRVRPVLTIGNAQSLGKLVASRMGARVRDRLVAPVTAGVYSAHPDDVDMDAAAPGLNAALTRAGSLSGGVAALRDEQQQAREGKAPGSAVQGLVGGMGVLIDALRADLATYGVDVRTDVRATRLTRDGDGWVVTAETLPEQDAAEQDAAELVTEEFTATAVIVATPEPVAHQLLDGHVGGPGGAGTAPEIELVTLVLDAPALDAAPRGSGVLTVPGSRIAKALTHSTAKWPWLRAAAGGRHVVRVSFGTQGEVAATAALDDDAAAALALAEASAMLGVRLEPHQLRAAYRARYTQAQPSSVIGAADRRRAARAAVAKVDGLAVVGAWVAGTGLAQVVPDAIAEGDRLRHALLWD</sequence>
<dbReference type="PRINTS" id="PR00411">
    <property type="entry name" value="PNDRDTASEI"/>
</dbReference>
<dbReference type="RefSeq" id="WP_337316784.1">
    <property type="nucleotide sequence ID" value="NZ_JBBDGN010000001.1"/>
</dbReference>
<dbReference type="Pfam" id="PF01593">
    <property type="entry name" value="Amino_oxidase"/>
    <property type="match status" value="1"/>
</dbReference>
<feature type="domain" description="Amine oxidase" evidence="1">
    <location>
        <begin position="24"/>
        <end position="488"/>
    </location>
</feature>
<dbReference type="Gene3D" id="3.50.50.60">
    <property type="entry name" value="FAD/NAD(P)-binding domain"/>
    <property type="match status" value="1"/>
</dbReference>
<dbReference type="SUPFAM" id="SSF51905">
    <property type="entry name" value="FAD/NAD(P)-binding domain"/>
    <property type="match status" value="1"/>
</dbReference>
<keyword evidence="3" id="KW-1185">Reference proteome</keyword>
<evidence type="ECO:0000259" key="1">
    <source>
        <dbReference type="Pfam" id="PF01593"/>
    </source>
</evidence>
<organism evidence="2 3">
    <name type="scientific">Microbacterium istanbulense</name>
    <dbReference type="NCBI Taxonomy" id="3122049"/>
    <lineage>
        <taxon>Bacteria</taxon>
        <taxon>Bacillati</taxon>
        <taxon>Actinomycetota</taxon>
        <taxon>Actinomycetes</taxon>
        <taxon>Micrococcales</taxon>
        <taxon>Microbacteriaceae</taxon>
        <taxon>Microbacterium</taxon>
    </lineage>
</organism>
<comment type="caution">
    <text evidence="2">The sequence shown here is derived from an EMBL/GenBank/DDBJ whole genome shotgun (WGS) entry which is preliminary data.</text>
</comment>
<dbReference type="Proteomes" id="UP001366085">
    <property type="component" value="Unassembled WGS sequence"/>
</dbReference>